<feature type="region of interest" description="Disordered" evidence="1">
    <location>
        <begin position="1"/>
        <end position="28"/>
    </location>
</feature>
<proteinExistence type="predicted"/>
<accession>A0A8X6VIE4</accession>
<feature type="compositionally biased region" description="Basic and acidic residues" evidence="1">
    <location>
        <begin position="8"/>
        <end position="28"/>
    </location>
</feature>
<gene>
    <name evidence="2" type="ORF">TNCV_1358581</name>
</gene>
<feature type="compositionally biased region" description="Basic and acidic residues" evidence="1">
    <location>
        <begin position="66"/>
        <end position="78"/>
    </location>
</feature>
<feature type="region of interest" description="Disordered" evidence="1">
    <location>
        <begin position="59"/>
        <end position="111"/>
    </location>
</feature>
<protein>
    <submittedName>
        <fullName evidence="2">Uncharacterized protein</fullName>
    </submittedName>
</protein>
<evidence type="ECO:0000256" key="1">
    <source>
        <dbReference type="SAM" id="MobiDB-lite"/>
    </source>
</evidence>
<evidence type="ECO:0000313" key="2">
    <source>
        <dbReference type="EMBL" id="GFY08454.1"/>
    </source>
</evidence>
<reference evidence="2" key="1">
    <citation type="submission" date="2020-08" db="EMBL/GenBank/DDBJ databases">
        <title>Multicomponent nature underlies the extraordinary mechanical properties of spider dragline silk.</title>
        <authorList>
            <person name="Kono N."/>
            <person name="Nakamura H."/>
            <person name="Mori M."/>
            <person name="Yoshida Y."/>
            <person name="Ohtoshi R."/>
            <person name="Malay A.D."/>
            <person name="Moran D.A.P."/>
            <person name="Tomita M."/>
            <person name="Numata K."/>
            <person name="Arakawa K."/>
        </authorList>
    </citation>
    <scope>NUCLEOTIDE SEQUENCE</scope>
</reference>
<organism evidence="2 3">
    <name type="scientific">Trichonephila clavipes</name>
    <name type="common">Golden silk orbweaver</name>
    <name type="synonym">Nephila clavipes</name>
    <dbReference type="NCBI Taxonomy" id="2585209"/>
    <lineage>
        <taxon>Eukaryota</taxon>
        <taxon>Metazoa</taxon>
        <taxon>Ecdysozoa</taxon>
        <taxon>Arthropoda</taxon>
        <taxon>Chelicerata</taxon>
        <taxon>Arachnida</taxon>
        <taxon>Araneae</taxon>
        <taxon>Araneomorphae</taxon>
        <taxon>Entelegynae</taxon>
        <taxon>Araneoidea</taxon>
        <taxon>Nephilidae</taxon>
        <taxon>Trichonephila</taxon>
    </lineage>
</organism>
<feature type="compositionally biased region" description="Basic and acidic residues" evidence="1">
    <location>
        <begin position="100"/>
        <end position="111"/>
    </location>
</feature>
<dbReference type="Proteomes" id="UP000887159">
    <property type="component" value="Unassembled WGS sequence"/>
</dbReference>
<sequence>MNRVVLTEYKRRSNESQDGKKKGSEVKREYEEKGLYFINDQERKVEQKKTVTLTTSRYNLRPRNGKGVESRPTIERKTQQGGPVRSRKGRGGTIVPASKNEQDQATRMPDEEVINKGKTRKGEKRVRKSLCPWRFW</sequence>
<keyword evidence="3" id="KW-1185">Reference proteome</keyword>
<dbReference type="EMBL" id="BMAU01021280">
    <property type="protein sequence ID" value="GFY08454.1"/>
    <property type="molecule type" value="Genomic_DNA"/>
</dbReference>
<comment type="caution">
    <text evidence="2">The sequence shown here is derived from an EMBL/GenBank/DDBJ whole genome shotgun (WGS) entry which is preliminary data.</text>
</comment>
<dbReference type="AlphaFoldDB" id="A0A8X6VIE4"/>
<evidence type="ECO:0000313" key="3">
    <source>
        <dbReference type="Proteomes" id="UP000887159"/>
    </source>
</evidence>
<name>A0A8X6VIE4_TRICX</name>